<evidence type="ECO:0000313" key="12">
    <source>
        <dbReference type="EMBL" id="GAA1708281.1"/>
    </source>
</evidence>
<evidence type="ECO:0000256" key="11">
    <source>
        <dbReference type="SAM" id="MobiDB-lite"/>
    </source>
</evidence>
<keyword evidence="8 9" id="KW-0472">Membrane</keyword>
<dbReference type="PANTHER" id="PTHR33695:SF1">
    <property type="entry name" value="LIPOPROTEIN SIGNAL PEPTIDASE"/>
    <property type="match status" value="1"/>
</dbReference>
<dbReference type="EMBL" id="BAAAQG010000007">
    <property type="protein sequence ID" value="GAA1708281.1"/>
    <property type="molecule type" value="Genomic_DNA"/>
</dbReference>
<dbReference type="InterPro" id="IPR001872">
    <property type="entry name" value="Peptidase_A8"/>
</dbReference>
<feature type="region of interest" description="Disordered" evidence="11">
    <location>
        <begin position="188"/>
        <end position="208"/>
    </location>
</feature>
<dbReference type="EC" id="3.4.23.36" evidence="9"/>
<protein>
    <recommendedName>
        <fullName evidence="9">Lipoprotein signal peptidase</fullName>
        <ecNumber evidence="9">3.4.23.36</ecNumber>
    </recommendedName>
    <alternativeName>
        <fullName evidence="9">Prolipoprotein signal peptidase</fullName>
    </alternativeName>
    <alternativeName>
        <fullName evidence="9">Signal peptidase II</fullName>
        <shortName evidence="9">SPase II</shortName>
    </alternativeName>
</protein>
<evidence type="ECO:0000256" key="3">
    <source>
        <dbReference type="ARBA" id="ARBA00022670"/>
    </source>
</evidence>
<comment type="pathway">
    <text evidence="9">Protein modification; lipoprotein biosynthesis (signal peptide cleavage).</text>
</comment>
<evidence type="ECO:0000256" key="4">
    <source>
        <dbReference type="ARBA" id="ARBA00022692"/>
    </source>
</evidence>
<dbReference type="RefSeq" id="WP_182658845.1">
    <property type="nucleotide sequence ID" value="NZ_BAAAQG010000007.1"/>
</dbReference>
<dbReference type="Pfam" id="PF01252">
    <property type="entry name" value="Peptidase_A8"/>
    <property type="match status" value="1"/>
</dbReference>
<keyword evidence="6 9" id="KW-0378">Hydrolase</keyword>
<comment type="function">
    <text evidence="9">This protein specifically catalyzes the removal of signal peptides from prolipoproteins.</text>
</comment>
<keyword evidence="4 9" id="KW-0812">Transmembrane</keyword>
<keyword evidence="5 9" id="KW-0064">Aspartyl protease</keyword>
<evidence type="ECO:0000256" key="5">
    <source>
        <dbReference type="ARBA" id="ARBA00022750"/>
    </source>
</evidence>
<organism evidence="12 13">
    <name type="scientific">Dietzia cercidiphylli</name>
    <dbReference type="NCBI Taxonomy" id="498199"/>
    <lineage>
        <taxon>Bacteria</taxon>
        <taxon>Bacillati</taxon>
        <taxon>Actinomycetota</taxon>
        <taxon>Actinomycetes</taxon>
        <taxon>Mycobacteriales</taxon>
        <taxon>Dietziaceae</taxon>
        <taxon>Dietzia</taxon>
    </lineage>
</organism>
<keyword evidence="3 9" id="KW-0645">Protease</keyword>
<gene>
    <name evidence="9 12" type="primary">lspA</name>
    <name evidence="12" type="ORF">GCM10009831_17430</name>
</gene>
<sequence>MTETNGTRSDATGTTPGGAGAGYFRAGPVVMLMIAAVIVTADQVTKALAVWGLEGQDPIRIVGDTVRLLLLRNPGAAFSMGTDSTVVLSIVATLVVLGLLWFSRRVHSRWWAWGLGLILGGAAGNLVDRYIRSPGVLRGHVVDFVSVGWWPVFNVADSSLVVGVIVVAVAVFRGVEFDGSRGLVAEDSAATERRDGGDGGDTVGGTHG</sequence>
<keyword evidence="2 9" id="KW-1003">Cell membrane</keyword>
<name>A0ABN2IN03_9ACTN</name>
<comment type="subcellular location">
    <subcellularLocation>
        <location evidence="9">Cell membrane</location>
        <topology evidence="9">Multi-pass membrane protein</topology>
    </subcellularLocation>
</comment>
<feature type="active site" evidence="9">
    <location>
        <position position="143"/>
    </location>
</feature>
<feature type="transmembrane region" description="Helical" evidence="9">
    <location>
        <begin position="110"/>
        <end position="127"/>
    </location>
</feature>
<evidence type="ECO:0000313" key="13">
    <source>
        <dbReference type="Proteomes" id="UP001500383"/>
    </source>
</evidence>
<evidence type="ECO:0000256" key="2">
    <source>
        <dbReference type="ARBA" id="ARBA00022475"/>
    </source>
</evidence>
<dbReference type="HAMAP" id="MF_00161">
    <property type="entry name" value="LspA"/>
    <property type="match status" value="1"/>
</dbReference>
<dbReference type="Proteomes" id="UP001500383">
    <property type="component" value="Unassembled WGS sequence"/>
</dbReference>
<keyword evidence="13" id="KW-1185">Reference proteome</keyword>
<feature type="transmembrane region" description="Helical" evidence="9">
    <location>
        <begin position="86"/>
        <end position="103"/>
    </location>
</feature>
<proteinExistence type="inferred from homology"/>
<keyword evidence="7 9" id="KW-1133">Transmembrane helix</keyword>
<feature type="active site" evidence="9">
    <location>
        <position position="157"/>
    </location>
</feature>
<evidence type="ECO:0000256" key="7">
    <source>
        <dbReference type="ARBA" id="ARBA00022989"/>
    </source>
</evidence>
<comment type="similarity">
    <text evidence="1 9 10">Belongs to the peptidase A8 family.</text>
</comment>
<evidence type="ECO:0000256" key="10">
    <source>
        <dbReference type="RuleBase" id="RU004181"/>
    </source>
</evidence>
<dbReference type="NCBIfam" id="TIGR00077">
    <property type="entry name" value="lspA"/>
    <property type="match status" value="1"/>
</dbReference>
<dbReference type="PANTHER" id="PTHR33695">
    <property type="entry name" value="LIPOPROTEIN SIGNAL PEPTIDASE"/>
    <property type="match status" value="1"/>
</dbReference>
<evidence type="ECO:0000256" key="1">
    <source>
        <dbReference type="ARBA" id="ARBA00006139"/>
    </source>
</evidence>
<comment type="caution">
    <text evidence="9">Lacks conserved residue(s) required for the propagation of feature annotation.</text>
</comment>
<feature type="transmembrane region" description="Helical" evidence="9">
    <location>
        <begin position="147"/>
        <end position="172"/>
    </location>
</feature>
<reference evidence="12 13" key="1">
    <citation type="journal article" date="2019" name="Int. J. Syst. Evol. Microbiol.">
        <title>The Global Catalogue of Microorganisms (GCM) 10K type strain sequencing project: providing services to taxonomists for standard genome sequencing and annotation.</title>
        <authorList>
            <consortium name="The Broad Institute Genomics Platform"/>
            <consortium name="The Broad Institute Genome Sequencing Center for Infectious Disease"/>
            <person name="Wu L."/>
            <person name="Ma J."/>
        </authorList>
    </citation>
    <scope>NUCLEOTIDE SEQUENCE [LARGE SCALE GENOMIC DNA]</scope>
    <source>
        <strain evidence="12 13">JCM 16002</strain>
    </source>
</reference>
<evidence type="ECO:0000256" key="9">
    <source>
        <dbReference type="HAMAP-Rule" id="MF_00161"/>
    </source>
</evidence>
<dbReference type="PRINTS" id="PR00781">
    <property type="entry name" value="LIPOSIGPTASE"/>
</dbReference>
<feature type="compositionally biased region" description="Gly residues" evidence="11">
    <location>
        <begin position="199"/>
        <end position="208"/>
    </location>
</feature>
<evidence type="ECO:0000256" key="6">
    <source>
        <dbReference type="ARBA" id="ARBA00022801"/>
    </source>
</evidence>
<evidence type="ECO:0000256" key="8">
    <source>
        <dbReference type="ARBA" id="ARBA00023136"/>
    </source>
</evidence>
<accession>A0ABN2IN03</accession>
<comment type="catalytic activity">
    <reaction evidence="9">
        <text>Release of signal peptides from bacterial membrane prolipoproteins. Hydrolyzes -Xaa-Yaa-Zaa-|-(S,diacylglyceryl)Cys-, in which Xaa is hydrophobic (preferably Leu), and Yaa (Ala or Ser) and Zaa (Gly or Ala) have small, neutral side chains.</text>
        <dbReference type="EC" id="3.4.23.36"/>
    </reaction>
</comment>
<comment type="caution">
    <text evidence="12">The sequence shown here is derived from an EMBL/GenBank/DDBJ whole genome shotgun (WGS) entry which is preliminary data.</text>
</comment>